<feature type="domain" description="Ketoreductase" evidence="4">
    <location>
        <begin position="5"/>
        <end position="189"/>
    </location>
</feature>
<keyword evidence="2" id="KW-0560">Oxidoreductase</keyword>
<dbReference type="AlphaFoldDB" id="A0A372ISU9"/>
<dbReference type="PROSITE" id="PS00061">
    <property type="entry name" value="ADH_SHORT"/>
    <property type="match status" value="1"/>
</dbReference>
<evidence type="ECO:0000313" key="6">
    <source>
        <dbReference type="Proteomes" id="UP000264702"/>
    </source>
</evidence>
<dbReference type="PANTHER" id="PTHR44196:SF1">
    <property type="entry name" value="DEHYDROGENASE_REDUCTASE SDR FAMILY MEMBER 7B"/>
    <property type="match status" value="1"/>
</dbReference>
<dbReference type="PANTHER" id="PTHR44196">
    <property type="entry name" value="DEHYDROGENASE/REDUCTASE SDR FAMILY MEMBER 7B"/>
    <property type="match status" value="1"/>
</dbReference>
<dbReference type="InterPro" id="IPR036291">
    <property type="entry name" value="NAD(P)-bd_dom_sf"/>
</dbReference>
<evidence type="ECO:0000256" key="2">
    <source>
        <dbReference type="ARBA" id="ARBA00023002"/>
    </source>
</evidence>
<evidence type="ECO:0000259" key="4">
    <source>
        <dbReference type="SMART" id="SM00822"/>
    </source>
</evidence>
<sequence>MRPILNVVITGASAGLGRAIAHEFGKTGARVGLISRDLPALDATAAEVERLGGTAATYAADVSDDQAVEAAAASFEERLGPIDIWVNNAMVSVFSPIKEMEAAEFRRVTEVNYLGYVHGTLAALRRMLPRNRGRIIQIGSALAVRSIPLQSAYCATKHAIVGFTDSLRCELYHDSSDVKAIVVHMPAMNTPQFTWVKSRLPNLPQPVPPIYKPEVGARVVVHAAFASMPRREYWVGGSTVKAIVGQKFIPGLLDFYLGKTGYKAQQSPEPDSPDRPNNVWHSVSTDLGADGPFDRKSRSFSLEAEVSKHRGWFVFGCGLIGAAFCARKILAR</sequence>
<dbReference type="InterPro" id="IPR020904">
    <property type="entry name" value="Sc_DH/Rdtase_CS"/>
</dbReference>
<evidence type="ECO:0000256" key="1">
    <source>
        <dbReference type="ARBA" id="ARBA00006484"/>
    </source>
</evidence>
<dbReference type="Pfam" id="PF00106">
    <property type="entry name" value="adh_short"/>
    <property type="match status" value="1"/>
</dbReference>
<protein>
    <submittedName>
        <fullName evidence="5">SDR family NAD(P)-dependent oxidoreductase</fullName>
    </submittedName>
</protein>
<dbReference type="GO" id="GO:0016020">
    <property type="term" value="C:membrane"/>
    <property type="evidence" value="ECO:0007669"/>
    <property type="project" value="TreeGrafter"/>
</dbReference>
<evidence type="ECO:0000256" key="3">
    <source>
        <dbReference type="RuleBase" id="RU000363"/>
    </source>
</evidence>
<dbReference type="PRINTS" id="PR00080">
    <property type="entry name" value="SDRFAMILY"/>
</dbReference>
<dbReference type="EMBL" id="QVQT01000002">
    <property type="protein sequence ID" value="RFU18012.1"/>
    <property type="molecule type" value="Genomic_DNA"/>
</dbReference>
<dbReference type="InterPro" id="IPR002347">
    <property type="entry name" value="SDR_fam"/>
</dbReference>
<name>A0A372ISU9_9BACT</name>
<dbReference type="SUPFAM" id="SSF51735">
    <property type="entry name" value="NAD(P)-binding Rossmann-fold domains"/>
    <property type="match status" value="1"/>
</dbReference>
<dbReference type="OrthoDB" id="9775296at2"/>
<dbReference type="Gene3D" id="3.40.50.720">
    <property type="entry name" value="NAD(P)-binding Rossmann-like Domain"/>
    <property type="match status" value="1"/>
</dbReference>
<accession>A0A372ISU9</accession>
<keyword evidence="6" id="KW-1185">Reference proteome</keyword>
<dbReference type="InterPro" id="IPR057326">
    <property type="entry name" value="KR_dom"/>
</dbReference>
<organism evidence="5 6">
    <name type="scientific">Paracidobacterium acidisoli</name>
    <dbReference type="NCBI Taxonomy" id="2303751"/>
    <lineage>
        <taxon>Bacteria</taxon>
        <taxon>Pseudomonadati</taxon>
        <taxon>Acidobacteriota</taxon>
        <taxon>Terriglobia</taxon>
        <taxon>Terriglobales</taxon>
        <taxon>Acidobacteriaceae</taxon>
        <taxon>Paracidobacterium</taxon>
    </lineage>
</organism>
<proteinExistence type="inferred from homology"/>
<comment type="caution">
    <text evidence="5">The sequence shown here is derived from an EMBL/GenBank/DDBJ whole genome shotgun (WGS) entry which is preliminary data.</text>
</comment>
<evidence type="ECO:0000313" key="5">
    <source>
        <dbReference type="EMBL" id="RFU18012.1"/>
    </source>
</evidence>
<dbReference type="GO" id="GO:0016491">
    <property type="term" value="F:oxidoreductase activity"/>
    <property type="evidence" value="ECO:0007669"/>
    <property type="project" value="UniProtKB-KW"/>
</dbReference>
<dbReference type="Proteomes" id="UP000264702">
    <property type="component" value="Unassembled WGS sequence"/>
</dbReference>
<reference evidence="5 6" key="1">
    <citation type="submission" date="2018-08" db="EMBL/GenBank/DDBJ databases">
        <title>Acidipila sp. 4G-K13, an acidobacterium isolated from forest soil.</title>
        <authorList>
            <person name="Gao Z.-H."/>
            <person name="Qiu L.-H."/>
        </authorList>
    </citation>
    <scope>NUCLEOTIDE SEQUENCE [LARGE SCALE GENOMIC DNA]</scope>
    <source>
        <strain evidence="5 6">4G-K13</strain>
    </source>
</reference>
<comment type="similarity">
    <text evidence="1 3">Belongs to the short-chain dehydrogenases/reductases (SDR) family.</text>
</comment>
<dbReference type="NCBIfam" id="NF005495">
    <property type="entry name" value="PRK07109.1"/>
    <property type="match status" value="1"/>
</dbReference>
<dbReference type="PRINTS" id="PR00081">
    <property type="entry name" value="GDHRDH"/>
</dbReference>
<dbReference type="SMART" id="SM00822">
    <property type="entry name" value="PKS_KR"/>
    <property type="match status" value="1"/>
</dbReference>
<gene>
    <name evidence="5" type="ORF">D0Y96_07345</name>
</gene>
<dbReference type="RefSeq" id="WP_117298756.1">
    <property type="nucleotide sequence ID" value="NZ_QVQT02000002.1"/>
</dbReference>